<evidence type="ECO:0000313" key="2">
    <source>
        <dbReference type="EMBL" id="TFC16882.1"/>
    </source>
</evidence>
<keyword evidence="3" id="KW-1185">Reference proteome</keyword>
<proteinExistence type="predicted"/>
<accession>A0ABY2IL39</accession>
<dbReference type="Pfam" id="PF13302">
    <property type="entry name" value="Acetyltransf_3"/>
    <property type="match status" value="1"/>
</dbReference>
<dbReference type="InterPro" id="IPR000182">
    <property type="entry name" value="GNAT_dom"/>
</dbReference>
<organism evidence="2 3">
    <name type="scientific">Cryobacterium glucosi</name>
    <dbReference type="NCBI Taxonomy" id="1259175"/>
    <lineage>
        <taxon>Bacteria</taxon>
        <taxon>Bacillati</taxon>
        <taxon>Actinomycetota</taxon>
        <taxon>Actinomycetes</taxon>
        <taxon>Micrococcales</taxon>
        <taxon>Microbacteriaceae</taxon>
        <taxon>Cryobacterium</taxon>
    </lineage>
</organism>
<dbReference type="EMBL" id="SOFS01000044">
    <property type="protein sequence ID" value="TFC16882.1"/>
    <property type="molecule type" value="Genomic_DNA"/>
</dbReference>
<sequence length="218" mass="24066">MSKSTDELWPPFGLKITCGPVTLSPVRDADFPELDALAQAGIHAPTEMPFFFPWTLGSTGAVRLRLLQYHWAQRAEMSSASWTLETAVRFNGEIVGCQSISTKDYLVTRTGETGSWLGMKHHGQGIGTMMRQALCAFMFDHLDAVEVTSAAFVDNPSSLAVSRKVGYQENGVGRLKRRDGEMALNQKLVLTAETLNRPEHQLEVEGVQNLREFLGLAP</sequence>
<protein>
    <submittedName>
        <fullName evidence="2">N-acetyltransferase</fullName>
    </submittedName>
</protein>
<dbReference type="SUPFAM" id="SSF55729">
    <property type="entry name" value="Acyl-CoA N-acyltransferases (Nat)"/>
    <property type="match status" value="1"/>
</dbReference>
<dbReference type="Gene3D" id="3.40.630.30">
    <property type="match status" value="1"/>
</dbReference>
<reference evidence="2 3" key="1">
    <citation type="submission" date="2019-03" db="EMBL/GenBank/DDBJ databases">
        <title>Genomics of glacier-inhabiting Cryobacterium strains.</title>
        <authorList>
            <person name="Liu Q."/>
            <person name="Xin Y.-H."/>
        </authorList>
    </citation>
    <scope>NUCLEOTIDE SEQUENCE [LARGE SCALE GENOMIC DNA]</scope>
    <source>
        <strain evidence="2 3">MDB1-5</strain>
    </source>
</reference>
<comment type="caution">
    <text evidence="2">The sequence shown here is derived from an EMBL/GenBank/DDBJ whole genome shotgun (WGS) entry which is preliminary data.</text>
</comment>
<name>A0ABY2IL39_9MICO</name>
<evidence type="ECO:0000259" key="1">
    <source>
        <dbReference type="PROSITE" id="PS51186"/>
    </source>
</evidence>
<feature type="domain" description="N-acetyltransferase" evidence="1">
    <location>
        <begin position="21"/>
        <end position="187"/>
    </location>
</feature>
<dbReference type="PROSITE" id="PS51186">
    <property type="entry name" value="GNAT"/>
    <property type="match status" value="1"/>
</dbReference>
<dbReference type="RefSeq" id="WP_134562175.1">
    <property type="nucleotide sequence ID" value="NZ_SOFS01000044.1"/>
</dbReference>
<evidence type="ECO:0000313" key="3">
    <source>
        <dbReference type="Proteomes" id="UP000297604"/>
    </source>
</evidence>
<gene>
    <name evidence="2" type="ORF">E3O46_17220</name>
</gene>
<dbReference type="Proteomes" id="UP000297604">
    <property type="component" value="Unassembled WGS sequence"/>
</dbReference>
<dbReference type="InterPro" id="IPR016181">
    <property type="entry name" value="Acyl_CoA_acyltransferase"/>
</dbReference>